<comment type="caution">
    <text evidence="2">The sequence shown here is derived from an EMBL/GenBank/DDBJ whole genome shotgun (WGS) entry which is preliminary data.</text>
</comment>
<keyword evidence="3" id="KW-1185">Reference proteome</keyword>
<feature type="compositionally biased region" description="Basic and acidic residues" evidence="1">
    <location>
        <begin position="21"/>
        <end position="62"/>
    </location>
</feature>
<proteinExistence type="predicted"/>
<protein>
    <submittedName>
        <fullName evidence="2">Uncharacterized protein</fullName>
    </submittedName>
</protein>
<name>A0A9W8VB52_9HYPO</name>
<accession>A0A9W8VB52</accession>
<gene>
    <name evidence="2" type="ORF">NW762_009444</name>
</gene>
<dbReference type="EMBL" id="JAOQAZ010000020">
    <property type="protein sequence ID" value="KAJ4255449.1"/>
    <property type="molecule type" value="Genomic_DNA"/>
</dbReference>
<evidence type="ECO:0000313" key="3">
    <source>
        <dbReference type="Proteomes" id="UP001152049"/>
    </source>
</evidence>
<evidence type="ECO:0000313" key="2">
    <source>
        <dbReference type="EMBL" id="KAJ4255449.1"/>
    </source>
</evidence>
<organism evidence="2 3">
    <name type="scientific">Fusarium torreyae</name>
    <dbReference type="NCBI Taxonomy" id="1237075"/>
    <lineage>
        <taxon>Eukaryota</taxon>
        <taxon>Fungi</taxon>
        <taxon>Dikarya</taxon>
        <taxon>Ascomycota</taxon>
        <taxon>Pezizomycotina</taxon>
        <taxon>Sordariomycetes</taxon>
        <taxon>Hypocreomycetidae</taxon>
        <taxon>Hypocreales</taxon>
        <taxon>Nectriaceae</taxon>
        <taxon>Fusarium</taxon>
    </lineage>
</organism>
<dbReference type="AlphaFoldDB" id="A0A9W8VB52"/>
<reference evidence="2" key="1">
    <citation type="submission" date="2022-09" db="EMBL/GenBank/DDBJ databases">
        <title>Fusarium specimens isolated from Avocado Roots.</title>
        <authorList>
            <person name="Stajich J."/>
            <person name="Roper C."/>
            <person name="Heimlech-Rivalta G."/>
        </authorList>
    </citation>
    <scope>NUCLEOTIDE SEQUENCE</scope>
    <source>
        <strain evidence="2">CF00136</strain>
    </source>
</reference>
<evidence type="ECO:0000256" key="1">
    <source>
        <dbReference type="SAM" id="MobiDB-lite"/>
    </source>
</evidence>
<sequence length="77" mass="9521">MSETENEAEQRRVVLEGQRRWKTARTEEKKQADKLRHQEWERDRWEQMTPEQREAERLEMNARSRMHAANRLDEKKA</sequence>
<dbReference type="Proteomes" id="UP001152049">
    <property type="component" value="Unassembled WGS sequence"/>
</dbReference>
<feature type="region of interest" description="Disordered" evidence="1">
    <location>
        <begin position="21"/>
        <end position="77"/>
    </location>
</feature>